<dbReference type="InterPro" id="IPR018062">
    <property type="entry name" value="HTH_AraC-typ_CS"/>
</dbReference>
<keyword evidence="2" id="KW-0238">DNA-binding</keyword>
<name>A0A6P1BY80_9BRAD</name>
<dbReference type="RefSeq" id="WP_163162666.1">
    <property type="nucleotide sequence ID" value="NZ_VKHP01000364.1"/>
</dbReference>
<gene>
    <name evidence="5" type="ORF">FNJ47_44060</name>
</gene>
<evidence type="ECO:0000256" key="1">
    <source>
        <dbReference type="ARBA" id="ARBA00023015"/>
    </source>
</evidence>
<evidence type="ECO:0000256" key="2">
    <source>
        <dbReference type="ARBA" id="ARBA00023125"/>
    </source>
</evidence>
<organism evidence="5 6">
    <name type="scientific">Bradyrhizobium uaiense</name>
    <dbReference type="NCBI Taxonomy" id="2594946"/>
    <lineage>
        <taxon>Bacteria</taxon>
        <taxon>Pseudomonadati</taxon>
        <taxon>Pseudomonadota</taxon>
        <taxon>Alphaproteobacteria</taxon>
        <taxon>Hyphomicrobiales</taxon>
        <taxon>Nitrobacteraceae</taxon>
        <taxon>Bradyrhizobium</taxon>
    </lineage>
</organism>
<dbReference type="SMART" id="SM00342">
    <property type="entry name" value="HTH_ARAC"/>
    <property type="match status" value="1"/>
</dbReference>
<keyword evidence="6" id="KW-1185">Reference proteome</keyword>
<dbReference type="InterPro" id="IPR018060">
    <property type="entry name" value="HTH_AraC"/>
</dbReference>
<dbReference type="GO" id="GO:0003700">
    <property type="term" value="F:DNA-binding transcription factor activity"/>
    <property type="evidence" value="ECO:0007669"/>
    <property type="project" value="InterPro"/>
</dbReference>
<dbReference type="Proteomes" id="UP000468531">
    <property type="component" value="Unassembled WGS sequence"/>
</dbReference>
<evidence type="ECO:0000256" key="3">
    <source>
        <dbReference type="ARBA" id="ARBA00023163"/>
    </source>
</evidence>
<dbReference type="EMBL" id="VKHP01000364">
    <property type="protein sequence ID" value="NEV02492.1"/>
    <property type="molecule type" value="Genomic_DNA"/>
</dbReference>
<evidence type="ECO:0000313" key="6">
    <source>
        <dbReference type="Proteomes" id="UP000468531"/>
    </source>
</evidence>
<dbReference type="PANTHER" id="PTHR46796">
    <property type="entry name" value="HTH-TYPE TRANSCRIPTIONAL ACTIVATOR RHAS-RELATED"/>
    <property type="match status" value="1"/>
</dbReference>
<sequence>MGWSRVLCFTDPLACQAAFPYSDIEILPTTKDFRVEMTQVALSRLWLQRTHLSSPTVSTATSKPGRRSIGFLTDSNLSPYHHCGIEVIPGDIIDNTLEAEHRRCGSGLDYGALSIPTDELDTAVEAIIGCELMERSERHIFHPRPQSMSRLLKLHRAVGQLARDTPDILQLPDVLRALENELVHVTVRCLADAIDEKTSTRGRRHDAIIARFEEFLEANADRPLYLIEICAAIGVAERTLRASCEEHLGMGPIRFLALRRMHLVHRALLSAVPSTSTVARIATDHGFWELGRFAVAYRAAFGESPSETLKRPTKQIAIHLNRPSSLVAAEANA</sequence>
<keyword evidence="3" id="KW-0804">Transcription</keyword>
<dbReference type="AlphaFoldDB" id="A0A6P1BY80"/>
<dbReference type="PANTHER" id="PTHR46796:SF12">
    <property type="entry name" value="HTH-TYPE DNA-BINDING TRANSCRIPTIONAL ACTIVATOR EUTR"/>
    <property type="match status" value="1"/>
</dbReference>
<evidence type="ECO:0000259" key="4">
    <source>
        <dbReference type="PROSITE" id="PS01124"/>
    </source>
</evidence>
<dbReference type="GO" id="GO:0043565">
    <property type="term" value="F:sequence-specific DNA binding"/>
    <property type="evidence" value="ECO:0007669"/>
    <property type="project" value="InterPro"/>
</dbReference>
<dbReference type="Pfam" id="PF12833">
    <property type="entry name" value="HTH_18"/>
    <property type="match status" value="1"/>
</dbReference>
<keyword evidence="1" id="KW-0805">Transcription regulation</keyword>
<dbReference type="Gene3D" id="1.10.10.60">
    <property type="entry name" value="Homeodomain-like"/>
    <property type="match status" value="1"/>
</dbReference>
<comment type="caution">
    <text evidence="5">The sequence shown here is derived from an EMBL/GenBank/DDBJ whole genome shotgun (WGS) entry which is preliminary data.</text>
</comment>
<protein>
    <submittedName>
        <fullName evidence="5">AraC family transcriptional regulator</fullName>
    </submittedName>
</protein>
<accession>A0A6P1BY80</accession>
<reference evidence="5 6" key="1">
    <citation type="journal article" date="2020" name="Arch. Microbiol.">
        <title>Bradyrhizobium uaiense sp. nov., a new highly efficient cowpea symbiont.</title>
        <authorList>
            <person name="Cabral Michel D."/>
            <person name="Azarias Guimaraes A."/>
            <person name="Martins da Costa E."/>
            <person name="Soares de Carvalho T."/>
            <person name="Balsanelli E."/>
            <person name="Willems A."/>
            <person name="Maltempi de Souza E."/>
            <person name="de Souza Moreira F.M."/>
        </authorList>
    </citation>
    <scope>NUCLEOTIDE SEQUENCE [LARGE SCALE GENOMIC DNA]</scope>
    <source>
        <strain evidence="5 6">UFLA 03-164</strain>
    </source>
</reference>
<dbReference type="InterPro" id="IPR050204">
    <property type="entry name" value="AraC_XylS_family_regulators"/>
</dbReference>
<dbReference type="PROSITE" id="PS01124">
    <property type="entry name" value="HTH_ARAC_FAMILY_2"/>
    <property type="match status" value="1"/>
</dbReference>
<feature type="domain" description="HTH araC/xylS-type" evidence="4">
    <location>
        <begin position="210"/>
        <end position="311"/>
    </location>
</feature>
<evidence type="ECO:0000313" key="5">
    <source>
        <dbReference type="EMBL" id="NEV02492.1"/>
    </source>
</evidence>
<proteinExistence type="predicted"/>
<dbReference type="PROSITE" id="PS00041">
    <property type="entry name" value="HTH_ARAC_FAMILY_1"/>
    <property type="match status" value="1"/>
</dbReference>